<proteinExistence type="predicted"/>
<gene>
    <name evidence="1" type="ORF">DICVIV_04446</name>
</gene>
<dbReference type="AlphaFoldDB" id="A0A0D8Y077"/>
<protein>
    <submittedName>
        <fullName evidence="1">Uncharacterized protein</fullName>
    </submittedName>
</protein>
<keyword evidence="2" id="KW-1185">Reference proteome</keyword>
<accession>A0A0D8Y077</accession>
<name>A0A0D8Y077_DICVI</name>
<dbReference type="Proteomes" id="UP000053766">
    <property type="component" value="Unassembled WGS sequence"/>
</dbReference>
<evidence type="ECO:0000313" key="2">
    <source>
        <dbReference type="Proteomes" id="UP000053766"/>
    </source>
</evidence>
<organism evidence="1 2">
    <name type="scientific">Dictyocaulus viviparus</name>
    <name type="common">Bovine lungworm</name>
    <dbReference type="NCBI Taxonomy" id="29172"/>
    <lineage>
        <taxon>Eukaryota</taxon>
        <taxon>Metazoa</taxon>
        <taxon>Ecdysozoa</taxon>
        <taxon>Nematoda</taxon>
        <taxon>Chromadorea</taxon>
        <taxon>Rhabditida</taxon>
        <taxon>Rhabditina</taxon>
        <taxon>Rhabditomorpha</taxon>
        <taxon>Strongyloidea</taxon>
        <taxon>Metastrongylidae</taxon>
        <taxon>Dictyocaulus</taxon>
    </lineage>
</organism>
<reference evidence="2" key="2">
    <citation type="journal article" date="2016" name="Sci. Rep.">
        <title>Dictyocaulus viviparus genome, variome and transcriptome elucidate lungworm biology and support future intervention.</title>
        <authorList>
            <person name="McNulty S.N."/>
            <person name="Strube C."/>
            <person name="Rosa B.A."/>
            <person name="Martin J.C."/>
            <person name="Tyagi R."/>
            <person name="Choi Y.J."/>
            <person name="Wang Q."/>
            <person name="Hallsworth Pepin K."/>
            <person name="Zhang X."/>
            <person name="Ozersky P."/>
            <person name="Wilson R.K."/>
            <person name="Sternberg P.W."/>
            <person name="Gasser R.B."/>
            <person name="Mitreva M."/>
        </authorList>
    </citation>
    <scope>NUCLEOTIDE SEQUENCE [LARGE SCALE GENOMIC DNA]</scope>
    <source>
        <strain evidence="2">HannoverDv2000</strain>
    </source>
</reference>
<dbReference type="EMBL" id="KN716235">
    <property type="protein sequence ID" value="KJH49429.1"/>
    <property type="molecule type" value="Genomic_DNA"/>
</dbReference>
<reference evidence="1 2" key="1">
    <citation type="submission" date="2013-11" db="EMBL/GenBank/DDBJ databases">
        <title>Draft genome of the bovine lungworm Dictyocaulus viviparus.</title>
        <authorList>
            <person name="Mitreva M."/>
        </authorList>
    </citation>
    <scope>NUCLEOTIDE SEQUENCE [LARGE SCALE GENOMIC DNA]</scope>
    <source>
        <strain evidence="1 2">HannoverDv2000</strain>
    </source>
</reference>
<sequence>MAQSKRTRLAYNPCRAFLLIVDIRNAIIFGALELYKDVLVELLRYQFYVFECKVNERPPWSAAARQVF</sequence>
<evidence type="ECO:0000313" key="1">
    <source>
        <dbReference type="EMBL" id="KJH49429.1"/>
    </source>
</evidence>